<protein>
    <recommendedName>
        <fullName evidence="3">DUF1177 domain-containing protein</fullName>
    </recommendedName>
</protein>
<dbReference type="RefSeq" id="WP_084052107.1">
    <property type="nucleotide sequence ID" value="NZ_FWWT01000007.1"/>
</dbReference>
<keyword evidence="2" id="KW-1185">Reference proteome</keyword>
<proteinExistence type="predicted"/>
<dbReference type="STRING" id="656914.SAMN00017405_2150"/>
<accession>A0A1W1UKF2</accession>
<dbReference type="EMBL" id="FWWT01000007">
    <property type="protein sequence ID" value="SMB81576.1"/>
    <property type="molecule type" value="Genomic_DNA"/>
</dbReference>
<dbReference type="InterPro" id="IPR009561">
    <property type="entry name" value="DUF1177"/>
</dbReference>
<gene>
    <name evidence="1" type="ORF">SAMN00017405_2150</name>
</gene>
<organism evidence="1 2">
    <name type="scientific">Desulfonispora thiosulfatigenes DSM 11270</name>
    <dbReference type="NCBI Taxonomy" id="656914"/>
    <lineage>
        <taxon>Bacteria</taxon>
        <taxon>Bacillati</taxon>
        <taxon>Bacillota</taxon>
        <taxon>Clostridia</taxon>
        <taxon>Eubacteriales</taxon>
        <taxon>Peptococcaceae</taxon>
        <taxon>Desulfonispora</taxon>
    </lineage>
</organism>
<dbReference type="OrthoDB" id="9782903at2"/>
<dbReference type="Proteomes" id="UP000192731">
    <property type="component" value="Unassembled WGS sequence"/>
</dbReference>
<evidence type="ECO:0008006" key="3">
    <source>
        <dbReference type="Google" id="ProtNLM"/>
    </source>
</evidence>
<dbReference type="AlphaFoldDB" id="A0A1W1UKF2"/>
<dbReference type="Pfam" id="PF06675">
    <property type="entry name" value="DUF1177"/>
    <property type="match status" value="1"/>
</dbReference>
<evidence type="ECO:0000313" key="2">
    <source>
        <dbReference type="Proteomes" id="UP000192731"/>
    </source>
</evidence>
<reference evidence="1 2" key="1">
    <citation type="submission" date="2017-04" db="EMBL/GenBank/DDBJ databases">
        <authorList>
            <person name="Afonso C.L."/>
            <person name="Miller P.J."/>
            <person name="Scott M.A."/>
            <person name="Spackman E."/>
            <person name="Goraichik I."/>
            <person name="Dimitrov K.M."/>
            <person name="Suarez D.L."/>
            <person name="Swayne D.E."/>
        </authorList>
    </citation>
    <scope>NUCLEOTIDE SEQUENCE [LARGE SCALE GENOMIC DNA]</scope>
    <source>
        <strain evidence="1 2">DSM 11270</strain>
    </source>
</reference>
<evidence type="ECO:0000313" key="1">
    <source>
        <dbReference type="EMBL" id="SMB81576.1"/>
    </source>
</evidence>
<name>A0A1W1UKF2_DESTI</name>
<sequence>MLKQAIDIYELLDSPKVNGLEVVEFFKAQGIENVSFQTVMGEKGSTDFVRIFIPGTQGKSTGGTAPTLGIVGRLGGIGARPEAIGFVSDGDGCAAALTSALKLGKMHNLGDKLAGDIIINTHICPDAPTLPHEPVPFMDSPVDIITMNQYEVEKEMDAIISLDTTKGNKIMNYKGIAISPTVKEGYILKTSSDLVDILEIVTGNAANVFPLSQQDITPYGNGLYHINSILQPAVATSAPVVGVAITAGVPVPGCATGASHIVDIGLAARFTIEVAKVFGTKQISLYDANEFERIQKLYGSMKVFQTLGEK</sequence>